<accession>A0A7T0PXM5</accession>
<sequence>MNTVLEREVIRKEILGLRPEALTPVKVDIWDEDSPEGTTIVVSVAARTHTPDENWDLESFKMLNRESRRIVTSHVDIDQPVRVVVVDDAAVPEAADGYDSDVPEEWQT</sequence>
<gene>
    <name evidence="1" type="ORF">ID810_02030</name>
</gene>
<dbReference type="EMBL" id="CP063989">
    <property type="protein sequence ID" value="QPL05785.1"/>
    <property type="molecule type" value="Genomic_DNA"/>
</dbReference>
<dbReference type="RefSeq" id="WP_166856307.1">
    <property type="nucleotide sequence ID" value="NZ_CP063989.1"/>
</dbReference>
<evidence type="ECO:0000313" key="2">
    <source>
        <dbReference type="Proteomes" id="UP000594637"/>
    </source>
</evidence>
<dbReference type="AlphaFoldDB" id="A0A7T0PXM5"/>
<dbReference type="KEGG" id="arep:ID810_02030"/>
<reference evidence="1 2" key="1">
    <citation type="submission" date="2020-11" db="EMBL/GenBank/DDBJ databases">
        <title>Actinomyces sp. ZJ750.</title>
        <authorList>
            <person name="Zhou J."/>
        </authorList>
    </citation>
    <scope>NUCLEOTIDE SEQUENCE [LARGE SCALE GENOMIC DNA]</scope>
    <source>
        <strain evidence="1 2">ZJ750</strain>
    </source>
</reference>
<evidence type="ECO:0000313" key="1">
    <source>
        <dbReference type="EMBL" id="QPL05785.1"/>
    </source>
</evidence>
<protein>
    <submittedName>
        <fullName evidence="1">Uncharacterized protein</fullName>
    </submittedName>
</protein>
<proteinExistence type="predicted"/>
<name>A0A7T0PXM5_9ACTO</name>
<organism evidence="1 2">
    <name type="scientific">Actinomyces respiraculi</name>
    <dbReference type="NCBI Taxonomy" id="2744574"/>
    <lineage>
        <taxon>Bacteria</taxon>
        <taxon>Bacillati</taxon>
        <taxon>Actinomycetota</taxon>
        <taxon>Actinomycetes</taxon>
        <taxon>Actinomycetales</taxon>
        <taxon>Actinomycetaceae</taxon>
        <taxon>Actinomyces</taxon>
    </lineage>
</organism>
<keyword evidence="2" id="KW-1185">Reference proteome</keyword>
<dbReference type="Proteomes" id="UP000594637">
    <property type="component" value="Chromosome"/>
</dbReference>